<dbReference type="PANTHER" id="PTHR22924">
    <property type="entry name" value="LEGHEMOGLOBIN-RELATED"/>
    <property type="match status" value="1"/>
</dbReference>
<keyword evidence="10" id="KW-0944">Nitration</keyword>
<keyword evidence="12" id="KW-0539">Nucleus</keyword>
<organism evidence="14 15">
    <name type="scientific">Phaseolus vulgaris</name>
    <name type="common">Kidney bean</name>
    <name type="synonym">French bean</name>
    <dbReference type="NCBI Taxonomy" id="3885"/>
    <lineage>
        <taxon>Eukaryota</taxon>
        <taxon>Viridiplantae</taxon>
        <taxon>Streptophyta</taxon>
        <taxon>Embryophyta</taxon>
        <taxon>Tracheophyta</taxon>
        <taxon>Spermatophyta</taxon>
        <taxon>Magnoliopsida</taxon>
        <taxon>eudicotyledons</taxon>
        <taxon>Gunneridae</taxon>
        <taxon>Pentapetalae</taxon>
        <taxon>rosids</taxon>
        <taxon>fabids</taxon>
        <taxon>Fabales</taxon>
        <taxon>Fabaceae</taxon>
        <taxon>Papilionoideae</taxon>
        <taxon>50 kb inversion clade</taxon>
        <taxon>NPAAA clade</taxon>
        <taxon>indigoferoid/millettioid clade</taxon>
        <taxon>Phaseoleae</taxon>
        <taxon>Phaseolus</taxon>
    </lineage>
</organism>
<evidence type="ECO:0000256" key="1">
    <source>
        <dbReference type="ARBA" id="ARBA00004123"/>
    </source>
</evidence>
<name>V7BEL5_PHAVU</name>
<dbReference type="Proteomes" id="UP000000226">
    <property type="component" value="Chromosome 7"/>
</dbReference>
<evidence type="ECO:0000256" key="10">
    <source>
        <dbReference type="ARBA" id="ARBA00023074"/>
    </source>
</evidence>
<keyword evidence="9" id="KW-0408">Iron</keyword>
<keyword evidence="7" id="KW-0561">Oxygen transport</keyword>
<dbReference type="GO" id="GO:0005634">
    <property type="term" value="C:nucleus"/>
    <property type="evidence" value="ECO:0007669"/>
    <property type="project" value="UniProtKB-SubCell"/>
</dbReference>
<comment type="subunit">
    <text evidence="4">Monomer.</text>
</comment>
<dbReference type="GO" id="GO:0019825">
    <property type="term" value="F:oxygen binding"/>
    <property type="evidence" value="ECO:0007669"/>
    <property type="project" value="InterPro"/>
</dbReference>
<gene>
    <name evidence="14" type="ORF">PHAVU_007G142100g</name>
</gene>
<sequence length="120" mass="13302">MGAFTEKQEALVNSSWEAFKGNLSRHSVTFFTLILEKEPEAKNIFSFLHNGVDPNNPKIAEHAEKLFGLLSPHSAVSGYLPQPPSAQLSCTKPVLILAKKPRHGYGHGYDTDIDTEIRLN</sequence>
<evidence type="ECO:0000256" key="8">
    <source>
        <dbReference type="ARBA" id="ARBA00022723"/>
    </source>
</evidence>
<keyword evidence="11" id="KW-0535">Nitrogen fixation</keyword>
<evidence type="ECO:0000256" key="11">
    <source>
        <dbReference type="ARBA" id="ARBA00023231"/>
    </source>
</evidence>
<evidence type="ECO:0000256" key="2">
    <source>
        <dbReference type="ARBA" id="ARBA00004514"/>
    </source>
</evidence>
<evidence type="ECO:0000313" key="15">
    <source>
        <dbReference type="Proteomes" id="UP000000226"/>
    </source>
</evidence>
<evidence type="ECO:0000256" key="7">
    <source>
        <dbReference type="ARBA" id="ARBA00022621"/>
    </source>
</evidence>
<evidence type="ECO:0000256" key="6">
    <source>
        <dbReference type="ARBA" id="ARBA00022617"/>
    </source>
</evidence>
<keyword evidence="15" id="KW-1185">Reference proteome</keyword>
<dbReference type="Gene3D" id="1.10.490.10">
    <property type="entry name" value="Globins"/>
    <property type="match status" value="1"/>
</dbReference>
<dbReference type="GO" id="GO:0046872">
    <property type="term" value="F:metal ion binding"/>
    <property type="evidence" value="ECO:0007669"/>
    <property type="project" value="UniProtKB-KW"/>
</dbReference>
<dbReference type="PRINTS" id="PR00188">
    <property type="entry name" value="PLANTGLOBIN"/>
</dbReference>
<dbReference type="InterPro" id="IPR001032">
    <property type="entry name" value="Leghaemoglobin-like"/>
</dbReference>
<evidence type="ECO:0000259" key="13">
    <source>
        <dbReference type="PROSITE" id="PS01033"/>
    </source>
</evidence>
<reference evidence="15" key="1">
    <citation type="journal article" date="2014" name="Nat. Genet.">
        <title>A reference genome for common bean and genome-wide analysis of dual domestications.</title>
        <authorList>
            <person name="Schmutz J."/>
            <person name="McClean P.E."/>
            <person name="Mamidi S."/>
            <person name="Wu G.A."/>
            <person name="Cannon S.B."/>
            <person name="Grimwood J."/>
            <person name="Jenkins J."/>
            <person name="Shu S."/>
            <person name="Song Q."/>
            <person name="Chavarro C."/>
            <person name="Torres-Torres M."/>
            <person name="Geffroy V."/>
            <person name="Moghaddam S.M."/>
            <person name="Gao D."/>
            <person name="Abernathy B."/>
            <person name="Barry K."/>
            <person name="Blair M."/>
            <person name="Brick M.A."/>
            <person name="Chovatia M."/>
            <person name="Gepts P."/>
            <person name="Goodstein D.M."/>
            <person name="Gonzales M."/>
            <person name="Hellsten U."/>
            <person name="Hyten D.L."/>
            <person name="Jia G."/>
            <person name="Kelly J.D."/>
            <person name="Kudrna D."/>
            <person name="Lee R."/>
            <person name="Richard M.M."/>
            <person name="Miklas P.N."/>
            <person name="Osorno J.M."/>
            <person name="Rodrigues J."/>
            <person name="Thareau V."/>
            <person name="Urrea C.A."/>
            <person name="Wang M."/>
            <person name="Yu Y."/>
            <person name="Zhang M."/>
            <person name="Wing R.A."/>
            <person name="Cregan P.B."/>
            <person name="Rokhsar D.S."/>
            <person name="Jackson S.A."/>
        </authorList>
    </citation>
    <scope>NUCLEOTIDE SEQUENCE [LARGE SCALE GENOMIC DNA]</scope>
    <source>
        <strain evidence="15">cv. G19833</strain>
    </source>
</reference>
<dbReference type="EMBL" id="CM002294">
    <property type="protein sequence ID" value="ESW16262.1"/>
    <property type="molecule type" value="Genomic_DNA"/>
</dbReference>
<evidence type="ECO:0000256" key="4">
    <source>
        <dbReference type="ARBA" id="ARBA00011245"/>
    </source>
</evidence>
<dbReference type="GO" id="GO:0020037">
    <property type="term" value="F:heme binding"/>
    <property type="evidence" value="ECO:0007669"/>
    <property type="project" value="InterPro"/>
</dbReference>
<feature type="domain" description="Globin" evidence="13">
    <location>
        <begin position="3"/>
        <end position="120"/>
    </location>
</feature>
<comment type="subcellular location">
    <subcellularLocation>
        <location evidence="2">Cytoplasm</location>
        <location evidence="2">Cytosol</location>
    </subcellularLocation>
    <subcellularLocation>
        <location evidence="1">Nucleus</location>
    </subcellularLocation>
</comment>
<dbReference type="OrthoDB" id="2012505at2759"/>
<keyword evidence="5" id="KW-0813">Transport</keyword>
<dbReference type="PROSITE" id="PS01033">
    <property type="entry name" value="GLOBIN"/>
    <property type="match status" value="1"/>
</dbReference>
<dbReference type="GO" id="GO:0005829">
    <property type="term" value="C:cytosol"/>
    <property type="evidence" value="ECO:0007669"/>
    <property type="project" value="UniProtKB-SubCell"/>
</dbReference>
<evidence type="ECO:0000256" key="3">
    <source>
        <dbReference type="ARBA" id="ARBA00007609"/>
    </source>
</evidence>
<dbReference type="AlphaFoldDB" id="V7BEL5"/>
<evidence type="ECO:0000256" key="5">
    <source>
        <dbReference type="ARBA" id="ARBA00022448"/>
    </source>
</evidence>
<dbReference type="SUPFAM" id="SSF46458">
    <property type="entry name" value="Globin-like"/>
    <property type="match status" value="1"/>
</dbReference>
<keyword evidence="6" id="KW-0349">Heme</keyword>
<dbReference type="Gramene" id="ESW16262">
    <property type="protein sequence ID" value="ESW16262"/>
    <property type="gene ID" value="PHAVU_007G142100g"/>
</dbReference>
<dbReference type="InterPro" id="IPR012292">
    <property type="entry name" value="Globin/Proto"/>
</dbReference>
<evidence type="ECO:0000256" key="12">
    <source>
        <dbReference type="ARBA" id="ARBA00023242"/>
    </source>
</evidence>
<evidence type="ECO:0000256" key="9">
    <source>
        <dbReference type="ARBA" id="ARBA00023004"/>
    </source>
</evidence>
<evidence type="ECO:0000313" key="14">
    <source>
        <dbReference type="EMBL" id="ESW16262.1"/>
    </source>
</evidence>
<dbReference type="InterPro" id="IPR000971">
    <property type="entry name" value="Globin"/>
</dbReference>
<accession>V7BEL5</accession>
<dbReference type="STRING" id="3885.V7BEL5"/>
<proteinExistence type="inferred from homology"/>
<protein>
    <recommendedName>
        <fullName evidence="13">Globin domain-containing protein</fullName>
    </recommendedName>
</protein>
<dbReference type="InterPro" id="IPR009050">
    <property type="entry name" value="Globin-like_sf"/>
</dbReference>
<keyword evidence="8" id="KW-0479">Metal-binding</keyword>
<dbReference type="eggNOG" id="KOG3378">
    <property type="taxonomic scope" value="Eukaryota"/>
</dbReference>
<dbReference type="GO" id="GO:0005344">
    <property type="term" value="F:oxygen carrier activity"/>
    <property type="evidence" value="ECO:0007669"/>
    <property type="project" value="UniProtKB-KW"/>
</dbReference>
<comment type="similarity">
    <text evidence="3">Belongs to the plant globin family.</text>
</comment>
<dbReference type="PANTHER" id="PTHR22924:SF92">
    <property type="entry name" value="NON-SYMBIOTIC HEMOGLOBIN 2"/>
    <property type="match status" value="1"/>
</dbReference>